<evidence type="ECO:0000313" key="2">
    <source>
        <dbReference type="EMBL" id="KAK5022249.1"/>
    </source>
</evidence>
<proteinExistence type="predicted"/>
<feature type="non-terminal residue" evidence="2">
    <location>
        <position position="137"/>
    </location>
</feature>
<keyword evidence="3" id="KW-1185">Reference proteome</keyword>
<organism evidence="2 3">
    <name type="scientific">Cryomyces antarcticus</name>
    <dbReference type="NCBI Taxonomy" id="329879"/>
    <lineage>
        <taxon>Eukaryota</taxon>
        <taxon>Fungi</taxon>
        <taxon>Dikarya</taxon>
        <taxon>Ascomycota</taxon>
        <taxon>Pezizomycotina</taxon>
        <taxon>Dothideomycetes</taxon>
        <taxon>Dothideomycetes incertae sedis</taxon>
        <taxon>Cryomyces</taxon>
    </lineage>
</organism>
<comment type="caution">
    <text evidence="2">The sequence shown here is derived from an EMBL/GenBank/DDBJ whole genome shotgun (WGS) entry which is preliminary data.</text>
</comment>
<feature type="non-terminal residue" evidence="2">
    <location>
        <position position="1"/>
    </location>
</feature>
<dbReference type="Proteomes" id="UP001357485">
    <property type="component" value="Unassembled WGS sequence"/>
</dbReference>
<feature type="region of interest" description="Disordered" evidence="1">
    <location>
        <begin position="37"/>
        <end position="103"/>
    </location>
</feature>
<gene>
    <name evidence="2" type="primary">NEO1_5</name>
    <name evidence="2" type="ORF">LTR16_012436</name>
</gene>
<reference evidence="2 3" key="1">
    <citation type="submission" date="2023-08" db="EMBL/GenBank/DDBJ databases">
        <title>Black Yeasts Isolated from many extreme environments.</title>
        <authorList>
            <person name="Coleine C."/>
            <person name="Stajich J.E."/>
            <person name="Selbmann L."/>
        </authorList>
    </citation>
    <scope>NUCLEOTIDE SEQUENCE [LARGE SCALE GENOMIC DNA]</scope>
    <source>
        <strain evidence="2 3">CCFEE 536</strain>
    </source>
</reference>
<feature type="compositionally biased region" description="Gly residues" evidence="1">
    <location>
        <begin position="58"/>
        <end position="67"/>
    </location>
</feature>
<evidence type="ECO:0000256" key="1">
    <source>
        <dbReference type="SAM" id="MobiDB-lite"/>
    </source>
</evidence>
<name>A0ABR0ITL7_9PEZI</name>
<dbReference type="EMBL" id="JAVRRA010029088">
    <property type="protein sequence ID" value="KAK5022249.1"/>
    <property type="molecule type" value="Genomic_DNA"/>
</dbReference>
<feature type="compositionally biased region" description="Basic residues" evidence="1">
    <location>
        <begin position="69"/>
        <end position="93"/>
    </location>
</feature>
<protein>
    <submittedName>
        <fullName evidence="2">Aminophospholipid-translocase</fullName>
    </submittedName>
</protein>
<accession>A0ABR0ITL7</accession>
<sequence>PRHPLPGALQGADRGPLAQLPHLLRLARRLRLPGLRHPGPVAAARRHAQDGFRRGRRGGGGGGGGLLAHGRRQLHRPRHQRARHGRRRSHHLAPGHALQHPGHRRAVFRLAPLPGRLLRPRLRGQRRLLVARRGHLR</sequence>
<evidence type="ECO:0000313" key="3">
    <source>
        <dbReference type="Proteomes" id="UP001357485"/>
    </source>
</evidence>